<keyword evidence="1" id="KW-1133">Transmembrane helix</keyword>
<evidence type="ECO:0000313" key="3">
    <source>
        <dbReference type="Proteomes" id="UP000051124"/>
    </source>
</evidence>
<comment type="caution">
    <text evidence="2">The sequence shown here is derived from an EMBL/GenBank/DDBJ whole genome shotgun (WGS) entry which is preliminary data.</text>
</comment>
<gene>
    <name evidence="2" type="ORF">AMJ40_00780</name>
</gene>
<dbReference type="AlphaFoldDB" id="A0A0S7WM01"/>
<sequence length="66" mass="7757">MQSLPNFVYNPISACALLLGVIHWRVKDFQPVRCYVHECRAHHSVWHREEVEALGLRLEVDMVPFL</sequence>
<keyword evidence="1" id="KW-0472">Membrane</keyword>
<feature type="transmembrane region" description="Helical" evidence="1">
    <location>
        <begin position="7"/>
        <end position="26"/>
    </location>
</feature>
<proteinExistence type="predicted"/>
<accession>A0A0S7WM01</accession>
<dbReference type="Proteomes" id="UP000051124">
    <property type="component" value="Unassembled WGS sequence"/>
</dbReference>
<dbReference type="EMBL" id="LIZT01000005">
    <property type="protein sequence ID" value="KPJ51169.1"/>
    <property type="molecule type" value="Genomic_DNA"/>
</dbReference>
<keyword evidence="1" id="KW-0812">Transmembrane</keyword>
<evidence type="ECO:0000313" key="2">
    <source>
        <dbReference type="EMBL" id="KPJ51169.1"/>
    </source>
</evidence>
<protein>
    <submittedName>
        <fullName evidence="2">Uncharacterized protein</fullName>
    </submittedName>
</protein>
<organism evidence="2 3">
    <name type="scientific">candidate division TA06 bacterium DG_26</name>
    <dbReference type="NCBI Taxonomy" id="1703771"/>
    <lineage>
        <taxon>Bacteria</taxon>
        <taxon>Bacteria division TA06</taxon>
    </lineage>
</organism>
<name>A0A0S7WM01_UNCT6</name>
<evidence type="ECO:0000256" key="1">
    <source>
        <dbReference type="SAM" id="Phobius"/>
    </source>
</evidence>
<reference evidence="2 3" key="1">
    <citation type="journal article" date="2015" name="Microbiome">
        <title>Genomic resolution of linkages in carbon, nitrogen, and sulfur cycling among widespread estuary sediment bacteria.</title>
        <authorList>
            <person name="Baker B.J."/>
            <person name="Lazar C.S."/>
            <person name="Teske A.P."/>
            <person name="Dick G.J."/>
        </authorList>
    </citation>
    <scope>NUCLEOTIDE SEQUENCE [LARGE SCALE GENOMIC DNA]</scope>
    <source>
        <strain evidence="2">DG_26</strain>
    </source>
</reference>